<feature type="transmembrane region" description="Helical" evidence="4">
    <location>
        <begin position="159"/>
        <end position="179"/>
    </location>
</feature>
<evidence type="ECO:0000256" key="2">
    <source>
        <dbReference type="ARBA" id="ARBA00022989"/>
    </source>
</evidence>
<dbReference type="PANTHER" id="PTHR42910:SF1">
    <property type="entry name" value="MAJOR FACILITATOR SUPERFAMILY (MFS) PROFILE DOMAIN-CONTAINING PROTEIN"/>
    <property type="match status" value="1"/>
</dbReference>
<sequence length="398" mass="41131">MITRRTVWIMAVGSGLSVANLYYSQPLLERMGVDFAAPASRMGIVATATQVGYALGMLFLAPLGDLLERRRLIVVLLAATALALAAVALSPSFAWLAVASLVLGAATVTPQILVPFAAAIAEPSERGKVVGTVMSGLLIGILLARTASGFLGSHLGWRAVYWLAAGLMVVLMAVMARALPRSTPTLVGTTYGALMRSIAGLVRDLPALRSSALFGGLAFASFSVFWTVLAFHLATPPLHYGSDVVGLFGLVGAAGAAAAPLVGTFADRRGPRLSIGLGLALMLAAYAVLAAFGRSLTGLVVGVLLLDVGAQCNHISNQTRIYGLIPEARSRLNTVYMVSFFFGGAAGSAAGAAAWPRYGWAGACGVGVAFLAAALAVYATTRWDRPSLHVRPEGEASS</sequence>
<evidence type="ECO:0000256" key="1">
    <source>
        <dbReference type="ARBA" id="ARBA00022692"/>
    </source>
</evidence>
<name>A0ABT6F8M0_9BACT</name>
<feature type="transmembrane region" description="Helical" evidence="4">
    <location>
        <begin position="7"/>
        <end position="23"/>
    </location>
</feature>
<feature type="transmembrane region" description="Helical" evidence="4">
    <location>
        <begin position="95"/>
        <end position="117"/>
    </location>
</feature>
<dbReference type="RefSeq" id="WP_277860283.1">
    <property type="nucleotide sequence ID" value="NZ_JARRAG010000001.1"/>
</dbReference>
<keyword evidence="3 4" id="KW-0472">Membrane</keyword>
<dbReference type="Proteomes" id="UP001216907">
    <property type="component" value="Unassembled WGS sequence"/>
</dbReference>
<feature type="domain" description="Major facilitator superfamily (MFS) profile" evidence="5">
    <location>
        <begin position="6"/>
        <end position="384"/>
    </location>
</feature>
<evidence type="ECO:0000256" key="3">
    <source>
        <dbReference type="ARBA" id="ARBA00023136"/>
    </source>
</evidence>
<feature type="transmembrane region" description="Helical" evidence="4">
    <location>
        <begin position="298"/>
        <end position="315"/>
    </location>
</feature>
<feature type="transmembrane region" description="Helical" evidence="4">
    <location>
        <begin position="245"/>
        <end position="266"/>
    </location>
</feature>
<organism evidence="6 7">
    <name type="scientific">Paludisphaera mucosa</name>
    <dbReference type="NCBI Taxonomy" id="3030827"/>
    <lineage>
        <taxon>Bacteria</taxon>
        <taxon>Pseudomonadati</taxon>
        <taxon>Planctomycetota</taxon>
        <taxon>Planctomycetia</taxon>
        <taxon>Isosphaerales</taxon>
        <taxon>Isosphaeraceae</taxon>
        <taxon>Paludisphaera</taxon>
    </lineage>
</organism>
<gene>
    <name evidence="6" type="ORF">PZE19_09160</name>
</gene>
<dbReference type="InterPro" id="IPR036259">
    <property type="entry name" value="MFS_trans_sf"/>
</dbReference>
<feature type="transmembrane region" description="Helical" evidence="4">
    <location>
        <begin position="72"/>
        <end position="89"/>
    </location>
</feature>
<keyword evidence="1 4" id="KW-0812">Transmembrane</keyword>
<feature type="transmembrane region" description="Helical" evidence="4">
    <location>
        <begin position="43"/>
        <end position="60"/>
    </location>
</feature>
<feature type="transmembrane region" description="Helical" evidence="4">
    <location>
        <begin position="273"/>
        <end position="292"/>
    </location>
</feature>
<evidence type="ECO:0000313" key="7">
    <source>
        <dbReference type="Proteomes" id="UP001216907"/>
    </source>
</evidence>
<dbReference type="CDD" id="cd17324">
    <property type="entry name" value="MFS_NepI_like"/>
    <property type="match status" value="1"/>
</dbReference>
<keyword evidence="7" id="KW-1185">Reference proteome</keyword>
<dbReference type="Gene3D" id="1.20.1250.20">
    <property type="entry name" value="MFS general substrate transporter like domains"/>
    <property type="match status" value="1"/>
</dbReference>
<dbReference type="PROSITE" id="PS50850">
    <property type="entry name" value="MFS"/>
    <property type="match status" value="1"/>
</dbReference>
<dbReference type="PANTHER" id="PTHR42910">
    <property type="entry name" value="TRANSPORTER SCO4007-RELATED"/>
    <property type="match status" value="1"/>
</dbReference>
<dbReference type="SUPFAM" id="SSF103473">
    <property type="entry name" value="MFS general substrate transporter"/>
    <property type="match status" value="1"/>
</dbReference>
<dbReference type="EMBL" id="JARRAG010000001">
    <property type="protein sequence ID" value="MDG3003939.1"/>
    <property type="molecule type" value="Genomic_DNA"/>
</dbReference>
<keyword evidence="2 4" id="KW-1133">Transmembrane helix</keyword>
<evidence type="ECO:0000313" key="6">
    <source>
        <dbReference type="EMBL" id="MDG3003939.1"/>
    </source>
</evidence>
<reference evidence="6 7" key="1">
    <citation type="submission" date="2023-03" db="EMBL/GenBank/DDBJ databases">
        <title>Paludisphaera mucosa sp. nov. a novel planctomycete from northern fen.</title>
        <authorList>
            <person name="Ivanova A."/>
        </authorList>
    </citation>
    <scope>NUCLEOTIDE SEQUENCE [LARGE SCALE GENOMIC DNA]</scope>
    <source>
        <strain evidence="6 7">Pla2</strain>
    </source>
</reference>
<protein>
    <submittedName>
        <fullName evidence="6">MFS transporter</fullName>
    </submittedName>
</protein>
<feature type="transmembrane region" description="Helical" evidence="4">
    <location>
        <begin position="212"/>
        <end position="233"/>
    </location>
</feature>
<feature type="transmembrane region" description="Helical" evidence="4">
    <location>
        <begin position="335"/>
        <end position="354"/>
    </location>
</feature>
<accession>A0ABT6F8M0</accession>
<feature type="transmembrane region" description="Helical" evidence="4">
    <location>
        <begin position="360"/>
        <end position="381"/>
    </location>
</feature>
<dbReference type="Pfam" id="PF07690">
    <property type="entry name" value="MFS_1"/>
    <property type="match status" value="1"/>
</dbReference>
<proteinExistence type="predicted"/>
<comment type="caution">
    <text evidence="6">The sequence shown here is derived from an EMBL/GenBank/DDBJ whole genome shotgun (WGS) entry which is preliminary data.</text>
</comment>
<dbReference type="InterPro" id="IPR011701">
    <property type="entry name" value="MFS"/>
</dbReference>
<dbReference type="InterPro" id="IPR020846">
    <property type="entry name" value="MFS_dom"/>
</dbReference>
<feature type="transmembrane region" description="Helical" evidence="4">
    <location>
        <begin position="129"/>
        <end position="147"/>
    </location>
</feature>
<evidence type="ECO:0000259" key="5">
    <source>
        <dbReference type="PROSITE" id="PS50850"/>
    </source>
</evidence>
<evidence type="ECO:0000256" key="4">
    <source>
        <dbReference type="SAM" id="Phobius"/>
    </source>
</evidence>